<reference evidence="3" key="1">
    <citation type="submission" date="2022-12" db="EMBL/GenBank/DDBJ databases">
        <title>Chromosome-level genome assembly of the bean flower thrips Megalurothrips usitatus.</title>
        <authorList>
            <person name="Ma L."/>
            <person name="Liu Q."/>
            <person name="Li H."/>
            <person name="Cai W."/>
        </authorList>
    </citation>
    <scope>NUCLEOTIDE SEQUENCE</scope>
    <source>
        <strain evidence="3">Cailab_2022a</strain>
    </source>
</reference>
<sequence>MRMLGDVGDRTSATSPSHHEQCYQVLPQPRARRRKRPFSPEPIANDRKAPIKARTKKKDSIQQPKDFQIKESKAFSCDKCGSSSVVNPSRCRLNPNQIKRVQTVRRKVDPVTNKVLNLCNACGLAFSRPPKKFKGEPNSHVDRKRYLAEAEAFAKDVSERVGKRAAERLYCPSFKNKPCSCIQTYLSHTGGDEGSTLEIRVDSLLQLFNTACDLNRRKNLFPEYSISDSKTIDDANTNSVERKQRQRDYEQFILETRQSLREKLHLCERACQRILLYSNNFLHKRLKSIPDQNSRCSRISRYSSTSQLKPIDELGSIPCCSESCSRLAITHSTLLEEWRNQSALGQRQARRVLAEMLTPSGGTKANCYKFISMVTGCGSTTISSVSHQMRVTKGNREPPEHGLKKWYRENPRKQSNVSETQVCKQDQSQHQGELALSSNLAGQTKTASQNQGDDPNILIEQQRRELEEAKRQLYLKQQQLDRCQQIIDHHLGQQVLVSADKSENNPLWKV</sequence>
<protein>
    <submittedName>
        <fullName evidence="3">Uncharacterized protein</fullName>
    </submittedName>
</protein>
<evidence type="ECO:0000256" key="2">
    <source>
        <dbReference type="SAM" id="MobiDB-lite"/>
    </source>
</evidence>
<evidence type="ECO:0000256" key="1">
    <source>
        <dbReference type="SAM" id="Coils"/>
    </source>
</evidence>
<organism evidence="3 4">
    <name type="scientific">Megalurothrips usitatus</name>
    <name type="common">bean blossom thrips</name>
    <dbReference type="NCBI Taxonomy" id="439358"/>
    <lineage>
        <taxon>Eukaryota</taxon>
        <taxon>Metazoa</taxon>
        <taxon>Ecdysozoa</taxon>
        <taxon>Arthropoda</taxon>
        <taxon>Hexapoda</taxon>
        <taxon>Insecta</taxon>
        <taxon>Pterygota</taxon>
        <taxon>Neoptera</taxon>
        <taxon>Paraneoptera</taxon>
        <taxon>Thysanoptera</taxon>
        <taxon>Terebrantia</taxon>
        <taxon>Thripoidea</taxon>
        <taxon>Thripidae</taxon>
        <taxon>Megalurothrips</taxon>
    </lineage>
</organism>
<evidence type="ECO:0000313" key="3">
    <source>
        <dbReference type="EMBL" id="KAJ1525482.1"/>
    </source>
</evidence>
<keyword evidence="1" id="KW-0175">Coiled coil</keyword>
<feature type="coiled-coil region" evidence="1">
    <location>
        <begin position="459"/>
        <end position="486"/>
    </location>
</feature>
<proteinExistence type="predicted"/>
<evidence type="ECO:0000313" key="4">
    <source>
        <dbReference type="Proteomes" id="UP001075354"/>
    </source>
</evidence>
<comment type="caution">
    <text evidence="3">The sequence shown here is derived from an EMBL/GenBank/DDBJ whole genome shotgun (WGS) entry which is preliminary data.</text>
</comment>
<feature type="compositionally biased region" description="Polar residues" evidence="2">
    <location>
        <begin position="413"/>
        <end position="431"/>
    </location>
</feature>
<feature type="region of interest" description="Disordered" evidence="2">
    <location>
        <begin position="409"/>
        <end position="431"/>
    </location>
</feature>
<feature type="region of interest" description="Disordered" evidence="2">
    <location>
        <begin position="1"/>
        <end position="65"/>
    </location>
</feature>
<dbReference type="Proteomes" id="UP001075354">
    <property type="component" value="Chromosome 8"/>
</dbReference>
<name>A0AAV7XPX6_9NEOP</name>
<dbReference type="EMBL" id="JAPTSV010000008">
    <property type="protein sequence ID" value="KAJ1525482.1"/>
    <property type="molecule type" value="Genomic_DNA"/>
</dbReference>
<accession>A0AAV7XPX6</accession>
<gene>
    <name evidence="3" type="ORF">ONE63_010292</name>
</gene>
<dbReference type="AlphaFoldDB" id="A0AAV7XPX6"/>
<keyword evidence="4" id="KW-1185">Reference proteome</keyword>